<evidence type="ECO:0000256" key="1">
    <source>
        <dbReference type="SAM" id="MobiDB-lite"/>
    </source>
</evidence>
<dbReference type="EMBL" id="MTHB01000046">
    <property type="protein sequence ID" value="OXC79191.1"/>
    <property type="molecule type" value="Genomic_DNA"/>
</dbReference>
<organism evidence="2 3">
    <name type="scientific">Caballeronia sordidicola</name>
    <name type="common">Burkholderia sordidicola</name>
    <dbReference type="NCBI Taxonomy" id="196367"/>
    <lineage>
        <taxon>Bacteria</taxon>
        <taxon>Pseudomonadati</taxon>
        <taxon>Pseudomonadota</taxon>
        <taxon>Betaproteobacteria</taxon>
        <taxon>Burkholderiales</taxon>
        <taxon>Burkholderiaceae</taxon>
        <taxon>Caballeronia</taxon>
    </lineage>
</organism>
<dbReference type="AlphaFoldDB" id="A0A226X6Y9"/>
<dbReference type="Proteomes" id="UP000214720">
    <property type="component" value="Unassembled WGS sequence"/>
</dbReference>
<protein>
    <submittedName>
        <fullName evidence="2">Uncharacterized protein</fullName>
    </submittedName>
</protein>
<accession>A0A226X6Y9</accession>
<reference evidence="3" key="1">
    <citation type="submission" date="2017-01" db="EMBL/GenBank/DDBJ databases">
        <title>Genome Analysis of Deinococcus marmoris KOPRI26562.</title>
        <authorList>
            <person name="Kim J.H."/>
            <person name="Oh H.-M."/>
        </authorList>
    </citation>
    <scope>NUCLEOTIDE SEQUENCE [LARGE SCALE GENOMIC DNA]</scope>
    <source>
        <strain evidence="3">PAMC 26633</strain>
    </source>
</reference>
<comment type="caution">
    <text evidence="2">The sequence shown here is derived from an EMBL/GenBank/DDBJ whole genome shotgun (WGS) entry which is preliminary data.</text>
</comment>
<feature type="region of interest" description="Disordered" evidence="1">
    <location>
        <begin position="34"/>
        <end position="69"/>
    </location>
</feature>
<evidence type="ECO:0000313" key="2">
    <source>
        <dbReference type="EMBL" id="OXC79191.1"/>
    </source>
</evidence>
<proteinExistence type="predicted"/>
<sequence>MFADEQALLQARRPLVKNAGPRFPAPAFALRCRTGRLNGPSSSTQKGGRLHSPVLTGHMPVPADVTPAT</sequence>
<gene>
    <name evidence="2" type="ORF">BSU04_08455</name>
</gene>
<name>A0A226X6Y9_CABSO</name>
<evidence type="ECO:0000313" key="3">
    <source>
        <dbReference type="Proteomes" id="UP000214720"/>
    </source>
</evidence>